<proteinExistence type="predicted"/>
<feature type="compositionally biased region" description="Basic residues" evidence="1">
    <location>
        <begin position="130"/>
        <end position="142"/>
    </location>
</feature>
<dbReference type="Proteomes" id="UP001279734">
    <property type="component" value="Unassembled WGS sequence"/>
</dbReference>
<feature type="compositionally biased region" description="Low complexity" evidence="1">
    <location>
        <begin position="143"/>
        <end position="157"/>
    </location>
</feature>
<evidence type="ECO:0000256" key="1">
    <source>
        <dbReference type="SAM" id="MobiDB-lite"/>
    </source>
</evidence>
<dbReference type="EMBL" id="BSYO01000017">
    <property type="protein sequence ID" value="GMH16953.1"/>
    <property type="molecule type" value="Genomic_DNA"/>
</dbReference>
<keyword evidence="3" id="KW-1185">Reference proteome</keyword>
<name>A0AAD3SS01_NEPGR</name>
<gene>
    <name evidence="2" type="ORF">Nepgr_018794</name>
</gene>
<evidence type="ECO:0000313" key="2">
    <source>
        <dbReference type="EMBL" id="GMH16953.1"/>
    </source>
</evidence>
<evidence type="ECO:0000313" key="3">
    <source>
        <dbReference type="Proteomes" id="UP001279734"/>
    </source>
</evidence>
<sequence length="157" mass="17537">MPLYGYVQKVDISEDQHHVPYADVPKRGIISIDDEKHGPRAAHMPIQPITDTDRLVSLGSLNCLEEKVGSLDHHHQDGDLRPCTNIGQLRRNIANMRKHLAVPGALVVDELHIPQSNARDISSEGFRLKSVPKKTKNPKKKWFPSSSFASKPSNSHV</sequence>
<reference evidence="2" key="1">
    <citation type="submission" date="2023-05" db="EMBL/GenBank/DDBJ databases">
        <title>Nepenthes gracilis genome sequencing.</title>
        <authorList>
            <person name="Fukushima K."/>
        </authorList>
    </citation>
    <scope>NUCLEOTIDE SEQUENCE</scope>
    <source>
        <strain evidence="2">SING2019-196</strain>
    </source>
</reference>
<feature type="region of interest" description="Disordered" evidence="1">
    <location>
        <begin position="124"/>
        <end position="157"/>
    </location>
</feature>
<protein>
    <submittedName>
        <fullName evidence="2">Uncharacterized protein</fullName>
    </submittedName>
</protein>
<dbReference type="AlphaFoldDB" id="A0AAD3SS01"/>
<organism evidence="2 3">
    <name type="scientific">Nepenthes gracilis</name>
    <name type="common">Slender pitcher plant</name>
    <dbReference type="NCBI Taxonomy" id="150966"/>
    <lineage>
        <taxon>Eukaryota</taxon>
        <taxon>Viridiplantae</taxon>
        <taxon>Streptophyta</taxon>
        <taxon>Embryophyta</taxon>
        <taxon>Tracheophyta</taxon>
        <taxon>Spermatophyta</taxon>
        <taxon>Magnoliopsida</taxon>
        <taxon>eudicotyledons</taxon>
        <taxon>Gunneridae</taxon>
        <taxon>Pentapetalae</taxon>
        <taxon>Caryophyllales</taxon>
        <taxon>Nepenthaceae</taxon>
        <taxon>Nepenthes</taxon>
    </lineage>
</organism>
<accession>A0AAD3SS01</accession>
<comment type="caution">
    <text evidence="2">The sequence shown here is derived from an EMBL/GenBank/DDBJ whole genome shotgun (WGS) entry which is preliminary data.</text>
</comment>